<sequence>MSVSHQLADGQVAVIKIGEKRLDAVNATNLRNYVADLINKGRDRIVVDLTGLDFMDSSGLGAIVACKKLTGDDGYLRVAGAQGAVQELFRITRMDKLFQSYNTVDEAING</sequence>
<reference evidence="4" key="1">
    <citation type="journal article" date="2014" name="Int. J. Syst. Evol. Microbiol.">
        <title>Complete genome sequence of Corynebacterium casei LMG S-19264T (=DSM 44701T), isolated from a smear-ripened cheese.</title>
        <authorList>
            <consortium name="US DOE Joint Genome Institute (JGI-PGF)"/>
            <person name="Walter F."/>
            <person name="Albersmeier A."/>
            <person name="Kalinowski J."/>
            <person name="Ruckert C."/>
        </authorList>
    </citation>
    <scope>NUCLEOTIDE SEQUENCE</scope>
    <source>
        <strain evidence="4">NBRC 110071</strain>
    </source>
</reference>
<comment type="caution">
    <text evidence="4">The sequence shown here is derived from an EMBL/GenBank/DDBJ whole genome shotgun (WGS) entry which is preliminary data.</text>
</comment>
<accession>A0AA37S7S5</accession>
<protein>
    <recommendedName>
        <fullName evidence="2">Anti-sigma factor antagonist</fullName>
    </recommendedName>
</protein>
<proteinExistence type="inferred from homology"/>
<keyword evidence="5" id="KW-1185">Reference proteome</keyword>
<evidence type="ECO:0000256" key="2">
    <source>
        <dbReference type="RuleBase" id="RU003749"/>
    </source>
</evidence>
<dbReference type="GO" id="GO:0043856">
    <property type="term" value="F:anti-sigma factor antagonist activity"/>
    <property type="evidence" value="ECO:0007669"/>
    <property type="project" value="InterPro"/>
</dbReference>
<dbReference type="InterPro" id="IPR036513">
    <property type="entry name" value="STAS_dom_sf"/>
</dbReference>
<name>A0AA37S7S5_9GAMM</name>
<dbReference type="CDD" id="cd07043">
    <property type="entry name" value="STAS_anti-anti-sigma_factors"/>
    <property type="match status" value="1"/>
</dbReference>
<dbReference type="Gene3D" id="3.30.750.24">
    <property type="entry name" value="STAS domain"/>
    <property type="match status" value="1"/>
</dbReference>
<evidence type="ECO:0000313" key="5">
    <source>
        <dbReference type="Proteomes" id="UP001161389"/>
    </source>
</evidence>
<dbReference type="InterPro" id="IPR002645">
    <property type="entry name" value="STAS_dom"/>
</dbReference>
<dbReference type="RefSeq" id="WP_284377863.1">
    <property type="nucleotide sequence ID" value="NZ_BSNM01000002.1"/>
</dbReference>
<evidence type="ECO:0000256" key="1">
    <source>
        <dbReference type="ARBA" id="ARBA00009013"/>
    </source>
</evidence>
<dbReference type="InterPro" id="IPR003658">
    <property type="entry name" value="Anti-sigma_ant"/>
</dbReference>
<organism evidence="4 5">
    <name type="scientific">Litoribrevibacter albus</name>
    <dbReference type="NCBI Taxonomy" id="1473156"/>
    <lineage>
        <taxon>Bacteria</taxon>
        <taxon>Pseudomonadati</taxon>
        <taxon>Pseudomonadota</taxon>
        <taxon>Gammaproteobacteria</taxon>
        <taxon>Oceanospirillales</taxon>
        <taxon>Oceanospirillaceae</taxon>
        <taxon>Litoribrevibacter</taxon>
    </lineage>
</organism>
<dbReference type="PANTHER" id="PTHR33495:SF2">
    <property type="entry name" value="ANTI-SIGMA FACTOR ANTAGONIST TM_1081-RELATED"/>
    <property type="match status" value="1"/>
</dbReference>
<dbReference type="Pfam" id="PF01740">
    <property type="entry name" value="STAS"/>
    <property type="match status" value="1"/>
</dbReference>
<gene>
    <name evidence="4" type="ORF">GCM10007876_02690</name>
</gene>
<evidence type="ECO:0000259" key="3">
    <source>
        <dbReference type="PROSITE" id="PS50801"/>
    </source>
</evidence>
<feature type="domain" description="STAS" evidence="3">
    <location>
        <begin position="22"/>
        <end position="110"/>
    </location>
</feature>
<evidence type="ECO:0000313" key="4">
    <source>
        <dbReference type="EMBL" id="GLQ29791.1"/>
    </source>
</evidence>
<dbReference type="EMBL" id="BSNM01000002">
    <property type="protein sequence ID" value="GLQ29791.1"/>
    <property type="molecule type" value="Genomic_DNA"/>
</dbReference>
<dbReference type="AlphaFoldDB" id="A0AA37S7S5"/>
<comment type="similarity">
    <text evidence="1 2">Belongs to the anti-sigma-factor antagonist family.</text>
</comment>
<dbReference type="NCBIfam" id="TIGR00377">
    <property type="entry name" value="ant_ant_sig"/>
    <property type="match status" value="1"/>
</dbReference>
<dbReference type="PROSITE" id="PS50801">
    <property type="entry name" value="STAS"/>
    <property type="match status" value="1"/>
</dbReference>
<dbReference type="PANTHER" id="PTHR33495">
    <property type="entry name" value="ANTI-SIGMA FACTOR ANTAGONIST TM_1081-RELATED-RELATED"/>
    <property type="match status" value="1"/>
</dbReference>
<reference evidence="4" key="2">
    <citation type="submission" date="2023-01" db="EMBL/GenBank/DDBJ databases">
        <title>Draft genome sequence of Litoribrevibacter albus strain NBRC 110071.</title>
        <authorList>
            <person name="Sun Q."/>
            <person name="Mori K."/>
        </authorList>
    </citation>
    <scope>NUCLEOTIDE SEQUENCE</scope>
    <source>
        <strain evidence="4">NBRC 110071</strain>
    </source>
</reference>
<dbReference type="SUPFAM" id="SSF52091">
    <property type="entry name" value="SpoIIaa-like"/>
    <property type="match status" value="1"/>
</dbReference>
<dbReference type="Proteomes" id="UP001161389">
    <property type="component" value="Unassembled WGS sequence"/>
</dbReference>